<dbReference type="Proteomes" id="UP001169823">
    <property type="component" value="Unassembled WGS sequence"/>
</dbReference>
<protein>
    <submittedName>
        <fullName evidence="3">Tripartite tricarboxylate transporter TctB family protein</fullName>
    </submittedName>
</protein>
<dbReference type="InterPro" id="IPR009936">
    <property type="entry name" value="DUF1468"/>
</dbReference>
<keyword evidence="1" id="KW-0472">Membrane</keyword>
<feature type="transmembrane region" description="Helical" evidence="1">
    <location>
        <begin position="20"/>
        <end position="42"/>
    </location>
</feature>
<gene>
    <name evidence="3" type="ORF">Q4494_12250</name>
</gene>
<keyword evidence="1" id="KW-0812">Transmembrane</keyword>
<dbReference type="EMBL" id="JAUOPJ010000010">
    <property type="protein sequence ID" value="MDO6457856.1"/>
    <property type="molecule type" value="Genomic_DNA"/>
</dbReference>
<evidence type="ECO:0000259" key="2">
    <source>
        <dbReference type="Pfam" id="PF07331"/>
    </source>
</evidence>
<feature type="transmembrane region" description="Helical" evidence="1">
    <location>
        <begin position="54"/>
        <end position="75"/>
    </location>
</feature>
<feature type="transmembrane region" description="Helical" evidence="1">
    <location>
        <begin position="134"/>
        <end position="156"/>
    </location>
</feature>
<feature type="transmembrane region" description="Helical" evidence="1">
    <location>
        <begin position="87"/>
        <end position="104"/>
    </location>
</feature>
<organism evidence="3 4">
    <name type="scientific">Celeribacter halophilus</name>
    <dbReference type="NCBI Taxonomy" id="576117"/>
    <lineage>
        <taxon>Bacteria</taxon>
        <taxon>Pseudomonadati</taxon>
        <taxon>Pseudomonadota</taxon>
        <taxon>Alphaproteobacteria</taxon>
        <taxon>Rhodobacterales</taxon>
        <taxon>Roseobacteraceae</taxon>
        <taxon>Celeribacter</taxon>
    </lineage>
</organism>
<dbReference type="Pfam" id="PF07331">
    <property type="entry name" value="TctB"/>
    <property type="match status" value="1"/>
</dbReference>
<feature type="domain" description="DUF1468" evidence="2">
    <location>
        <begin position="26"/>
        <end position="156"/>
    </location>
</feature>
<sequence length="162" mass="17190">MKEFLLRLRPTDNTDQPPHAWLGALGGLGLLALSMVFVIGGFEMGVGTPRRLGTGAFSVLTGLTLATLSIAIIIFDLRDSSDTEIPDWISFFAIGAALAVFATVSERFGLWPAVFLATVVASLPDPSLKPSGKIILATIISLGCWGLFIGLLNLPFQAFKGL</sequence>
<comment type="caution">
    <text evidence="3">The sequence shown here is derived from an EMBL/GenBank/DDBJ whole genome shotgun (WGS) entry which is preliminary data.</text>
</comment>
<reference evidence="3" key="1">
    <citation type="submission" date="2023-07" db="EMBL/GenBank/DDBJ databases">
        <title>Genome content predicts the carbon catabolic preferences of heterotrophic bacteria.</title>
        <authorList>
            <person name="Gralka M."/>
        </authorList>
    </citation>
    <scope>NUCLEOTIDE SEQUENCE</scope>
    <source>
        <strain evidence="3">I2M02</strain>
    </source>
</reference>
<evidence type="ECO:0000313" key="3">
    <source>
        <dbReference type="EMBL" id="MDO6457856.1"/>
    </source>
</evidence>
<dbReference type="RefSeq" id="WP_303494746.1">
    <property type="nucleotide sequence ID" value="NZ_JAUOPJ010000010.1"/>
</dbReference>
<evidence type="ECO:0000313" key="4">
    <source>
        <dbReference type="Proteomes" id="UP001169823"/>
    </source>
</evidence>
<proteinExistence type="predicted"/>
<accession>A0AAW7XTY5</accession>
<keyword evidence="1" id="KW-1133">Transmembrane helix</keyword>
<name>A0AAW7XTY5_9RHOB</name>
<evidence type="ECO:0000256" key="1">
    <source>
        <dbReference type="SAM" id="Phobius"/>
    </source>
</evidence>
<dbReference type="AlphaFoldDB" id="A0AAW7XTY5"/>